<proteinExistence type="predicted"/>
<accession>A0A4C1X8F4</accession>
<evidence type="ECO:0000256" key="1">
    <source>
        <dbReference type="SAM" id="MobiDB-lite"/>
    </source>
</evidence>
<organism evidence="2 3">
    <name type="scientific">Eumeta variegata</name>
    <name type="common">Bagworm moth</name>
    <name type="synonym">Eumeta japonica</name>
    <dbReference type="NCBI Taxonomy" id="151549"/>
    <lineage>
        <taxon>Eukaryota</taxon>
        <taxon>Metazoa</taxon>
        <taxon>Ecdysozoa</taxon>
        <taxon>Arthropoda</taxon>
        <taxon>Hexapoda</taxon>
        <taxon>Insecta</taxon>
        <taxon>Pterygota</taxon>
        <taxon>Neoptera</taxon>
        <taxon>Endopterygota</taxon>
        <taxon>Lepidoptera</taxon>
        <taxon>Glossata</taxon>
        <taxon>Ditrysia</taxon>
        <taxon>Tineoidea</taxon>
        <taxon>Psychidae</taxon>
        <taxon>Oiketicinae</taxon>
        <taxon>Eumeta</taxon>
    </lineage>
</organism>
<reference evidence="2 3" key="1">
    <citation type="journal article" date="2019" name="Commun. Biol.">
        <title>The bagworm genome reveals a unique fibroin gene that provides high tensile strength.</title>
        <authorList>
            <person name="Kono N."/>
            <person name="Nakamura H."/>
            <person name="Ohtoshi R."/>
            <person name="Tomita M."/>
            <person name="Numata K."/>
            <person name="Arakawa K."/>
        </authorList>
    </citation>
    <scope>NUCLEOTIDE SEQUENCE [LARGE SCALE GENOMIC DNA]</scope>
</reference>
<evidence type="ECO:0000313" key="3">
    <source>
        <dbReference type="Proteomes" id="UP000299102"/>
    </source>
</evidence>
<keyword evidence="3" id="KW-1185">Reference proteome</keyword>
<feature type="region of interest" description="Disordered" evidence="1">
    <location>
        <begin position="76"/>
        <end position="103"/>
    </location>
</feature>
<dbReference type="AlphaFoldDB" id="A0A4C1X8F4"/>
<dbReference type="Proteomes" id="UP000299102">
    <property type="component" value="Unassembled WGS sequence"/>
</dbReference>
<gene>
    <name evidence="2" type="ORF">EVAR_34537_1</name>
</gene>
<protein>
    <submittedName>
        <fullName evidence="2">Uncharacterized protein</fullName>
    </submittedName>
</protein>
<dbReference type="EMBL" id="BGZK01000738">
    <property type="protein sequence ID" value="GBP58535.1"/>
    <property type="molecule type" value="Genomic_DNA"/>
</dbReference>
<name>A0A4C1X8F4_EUMVA</name>
<comment type="caution">
    <text evidence="2">The sequence shown here is derived from an EMBL/GenBank/DDBJ whole genome shotgun (WGS) entry which is preliminary data.</text>
</comment>
<evidence type="ECO:0000313" key="2">
    <source>
        <dbReference type="EMBL" id="GBP58535.1"/>
    </source>
</evidence>
<sequence>MQIKEQRFPTPLGNITEQTNAFRRISIQKFSDCESQTRIRMWTRIYKPEGPRPSLEASPRPDLADNLFTFKLDSETRPAPARFTGAGATPDFTESPRQSSNGDVSSPFLRFWLNASVNLYTRRKSERDRKAFPLYDGAEDNARARRRNESLIAAAGACGARAVKFACKVLY</sequence>